<protein>
    <submittedName>
        <fullName evidence="1">Uncharacterized protein</fullName>
    </submittedName>
</protein>
<sequence>MKVYHQCGHNDVWNRQSLQEDNVGDGLILSPINIEADRIKEKISREVLNNSWFDPQIYLPEDNKGNLSTYPYFPSNLMDDFSTSTFRDRAHEVAKICLEFQYSLGLKYLVIPSRYFSDLPSNYLRHLESLYLEPFVSEWKMLGYSTPLILTLIVKPSQLDLGLNRDELLTWATSYSEISGVYLLFENYSNTKQIKDPEFLCGALRFINALRQNDLEVHIGYSGLEGLLYSIADPTSVSMGSYENLRSFDVSRLQTQDYDGRRSPRPRIYSSKLLQWIVDTLIPPFRQIIPDWQNYFDQTKYSNYLFDPNSSLNSQRSEIYKHYFILFYNQINSLPSLNKRPEYIKGLVRNAIDLFQEIKGYDIFLDPDSDDSHLSSWINAIVMYERNQG</sequence>
<dbReference type="EMBL" id="LGGO01000112">
    <property type="protein sequence ID" value="KUK76718.1"/>
    <property type="molecule type" value="Genomic_DNA"/>
</dbReference>
<accession>A0A101HH07</accession>
<dbReference type="AlphaFoldDB" id="A0A101HH07"/>
<gene>
    <name evidence="1" type="ORF">XD93_0754</name>
</gene>
<proteinExistence type="predicted"/>
<name>A0A101HH07_9BACT</name>
<organism evidence="1 2">
    <name type="scientific">candidate division WS6 bacterium 34_10</name>
    <dbReference type="NCBI Taxonomy" id="1641389"/>
    <lineage>
        <taxon>Bacteria</taxon>
        <taxon>Candidatus Dojkabacteria</taxon>
    </lineage>
</organism>
<reference evidence="2" key="1">
    <citation type="journal article" date="2015" name="MBio">
        <title>Genome-Resolved Metagenomic Analysis Reveals Roles for Candidate Phyla and Other Microbial Community Members in Biogeochemical Transformations in Oil Reservoirs.</title>
        <authorList>
            <person name="Hu P."/>
            <person name="Tom L."/>
            <person name="Singh A."/>
            <person name="Thomas B.C."/>
            <person name="Baker B.J."/>
            <person name="Piceno Y.M."/>
            <person name="Andersen G.L."/>
            <person name="Banfield J.F."/>
        </authorList>
    </citation>
    <scope>NUCLEOTIDE SEQUENCE [LARGE SCALE GENOMIC DNA]</scope>
</reference>
<evidence type="ECO:0000313" key="1">
    <source>
        <dbReference type="EMBL" id="KUK76718.1"/>
    </source>
</evidence>
<dbReference type="Proteomes" id="UP000053904">
    <property type="component" value="Unassembled WGS sequence"/>
</dbReference>
<comment type="caution">
    <text evidence="1">The sequence shown here is derived from an EMBL/GenBank/DDBJ whole genome shotgun (WGS) entry which is preliminary data.</text>
</comment>
<evidence type="ECO:0000313" key="2">
    <source>
        <dbReference type="Proteomes" id="UP000053904"/>
    </source>
</evidence>